<dbReference type="AlphaFoldDB" id="A0A8D5A3S8"/>
<evidence type="ECO:0000313" key="1">
    <source>
        <dbReference type="EMBL" id="BBK25986.1"/>
    </source>
</evidence>
<dbReference type="EMBL" id="AP019697">
    <property type="protein sequence ID" value="BBK25986.1"/>
    <property type="molecule type" value="Genomic_DNA"/>
</dbReference>
<evidence type="ECO:0000313" key="2">
    <source>
        <dbReference type="Proteomes" id="UP000320585"/>
    </source>
</evidence>
<protein>
    <submittedName>
        <fullName evidence="1">Uncharacterized protein</fullName>
    </submittedName>
</protein>
<name>A0A8D5A3S8_9FIRM</name>
<keyword evidence="2" id="KW-1185">Reference proteome</keyword>
<sequence>MTGKTFTEFMDDLAYNPEMEFMFRGERYMISGYLTRDQYTLELCNIDTDSMLFTMTSAFRDECVSAFEKARVFDGQTISEAEHEIEVLYG</sequence>
<organism evidence="1 2">
    <name type="scientific">Dialister hominis</name>
    <dbReference type="NCBI Taxonomy" id="2582419"/>
    <lineage>
        <taxon>Bacteria</taxon>
        <taxon>Bacillati</taxon>
        <taxon>Bacillota</taxon>
        <taxon>Negativicutes</taxon>
        <taxon>Veillonellales</taxon>
        <taxon>Veillonellaceae</taxon>
        <taxon>Dialister</taxon>
    </lineage>
</organism>
<gene>
    <name evidence="1" type="ORF">Dia5BBH33_19210</name>
</gene>
<reference evidence="2" key="1">
    <citation type="submission" date="2019-05" db="EMBL/GenBank/DDBJ databases">
        <title>Complete genome sequencing of Dialister sp. strain 5BBH33.</title>
        <authorList>
            <person name="Sakamoto M."/>
            <person name="Murakami T."/>
            <person name="Mori H."/>
        </authorList>
    </citation>
    <scope>NUCLEOTIDE SEQUENCE [LARGE SCALE GENOMIC DNA]</scope>
    <source>
        <strain evidence="2">5BBH33</strain>
    </source>
</reference>
<dbReference type="GeneID" id="92717128"/>
<dbReference type="RefSeq" id="WP_144269238.1">
    <property type="nucleotide sequence ID" value="NZ_AP019697.1"/>
</dbReference>
<dbReference type="KEGG" id="dho:Dia5BBH33_19210"/>
<dbReference type="Proteomes" id="UP000320585">
    <property type="component" value="Chromosome"/>
</dbReference>
<proteinExistence type="predicted"/>
<dbReference type="OrthoDB" id="9803567at2"/>
<accession>A0A8D5A3S8</accession>